<protein>
    <submittedName>
        <fullName evidence="1">Uncharacterized protein</fullName>
    </submittedName>
</protein>
<name>L9XWB7_9EURY</name>
<evidence type="ECO:0000313" key="2">
    <source>
        <dbReference type="Proteomes" id="UP000011531"/>
    </source>
</evidence>
<evidence type="ECO:0000313" key="1">
    <source>
        <dbReference type="EMBL" id="ELY66035.1"/>
    </source>
</evidence>
<dbReference type="STRING" id="1227498.C492_02487"/>
<dbReference type="OrthoDB" id="155826at2157"/>
<dbReference type="RefSeq" id="WP_008420176.1">
    <property type="nucleotide sequence ID" value="NZ_AOIA01000020.1"/>
</dbReference>
<organism evidence="1 2">
    <name type="scientific">Natronococcus jeotgali DSM 18795</name>
    <dbReference type="NCBI Taxonomy" id="1227498"/>
    <lineage>
        <taxon>Archaea</taxon>
        <taxon>Methanobacteriati</taxon>
        <taxon>Methanobacteriota</taxon>
        <taxon>Stenosarchaea group</taxon>
        <taxon>Halobacteria</taxon>
        <taxon>Halobacteriales</taxon>
        <taxon>Natrialbaceae</taxon>
        <taxon>Natronococcus</taxon>
    </lineage>
</organism>
<dbReference type="Proteomes" id="UP000011531">
    <property type="component" value="Unassembled WGS sequence"/>
</dbReference>
<gene>
    <name evidence="1" type="ORF">C492_02487</name>
</gene>
<dbReference type="EMBL" id="AOIA01000020">
    <property type="protein sequence ID" value="ELY66035.1"/>
    <property type="molecule type" value="Genomic_DNA"/>
</dbReference>
<comment type="caution">
    <text evidence="1">The sequence shown here is derived from an EMBL/GenBank/DDBJ whole genome shotgun (WGS) entry which is preliminary data.</text>
</comment>
<sequence length="117" mass="12569">MTGPSNADALSFELSERFLAAAEEWGDSRVVSGSAAVESKLEQALLEIEHLVSGATAVEFDLEGETVGYEPSDDLAAFLDDQAAETGLEPDRLLKLHVDLFARAFLEDDRGANGGRR</sequence>
<keyword evidence="2" id="KW-1185">Reference proteome</keyword>
<reference evidence="1 2" key="1">
    <citation type="journal article" date="2014" name="PLoS Genet.">
        <title>Phylogenetically driven sequencing of extremely halophilic archaea reveals strategies for static and dynamic osmo-response.</title>
        <authorList>
            <person name="Becker E.A."/>
            <person name="Seitzer P.M."/>
            <person name="Tritt A."/>
            <person name="Larsen D."/>
            <person name="Krusor M."/>
            <person name="Yao A.I."/>
            <person name="Wu D."/>
            <person name="Madern D."/>
            <person name="Eisen J.A."/>
            <person name="Darling A.E."/>
            <person name="Facciotti M.T."/>
        </authorList>
    </citation>
    <scope>NUCLEOTIDE SEQUENCE [LARGE SCALE GENOMIC DNA]</scope>
    <source>
        <strain evidence="1 2">DSM 18795</strain>
    </source>
</reference>
<dbReference type="AlphaFoldDB" id="L9XWB7"/>
<accession>L9XWB7</accession>
<proteinExistence type="predicted"/>